<gene>
    <name evidence="5" type="ORF">FMOSSE_LOCUS7914</name>
</gene>
<dbReference type="GO" id="GO:0043657">
    <property type="term" value="C:host cell"/>
    <property type="evidence" value="ECO:0007669"/>
    <property type="project" value="UniProtKB-SubCell"/>
</dbReference>
<reference evidence="5" key="1">
    <citation type="submission" date="2021-06" db="EMBL/GenBank/DDBJ databases">
        <authorList>
            <person name="Kallberg Y."/>
            <person name="Tangrot J."/>
            <person name="Rosling A."/>
        </authorList>
    </citation>
    <scope>NUCLEOTIDE SEQUENCE</scope>
    <source>
        <strain evidence="5">87-6 pot B 2015</strain>
    </source>
</reference>
<dbReference type="EMBL" id="CAJVPP010001954">
    <property type="protein sequence ID" value="CAG8580328.1"/>
    <property type="molecule type" value="Genomic_DNA"/>
</dbReference>
<protein>
    <submittedName>
        <fullName evidence="5">14230_t:CDS:1</fullName>
    </submittedName>
</protein>
<name>A0A9N9BWH7_FUNMO</name>
<organism evidence="5 6">
    <name type="scientific">Funneliformis mosseae</name>
    <name type="common">Endomycorrhizal fungus</name>
    <name type="synonym">Glomus mosseae</name>
    <dbReference type="NCBI Taxonomy" id="27381"/>
    <lineage>
        <taxon>Eukaryota</taxon>
        <taxon>Fungi</taxon>
        <taxon>Fungi incertae sedis</taxon>
        <taxon>Mucoromycota</taxon>
        <taxon>Glomeromycotina</taxon>
        <taxon>Glomeromycetes</taxon>
        <taxon>Glomerales</taxon>
        <taxon>Glomeraceae</taxon>
        <taxon>Funneliformis</taxon>
    </lineage>
</organism>
<comment type="subcellular location">
    <subcellularLocation>
        <location evidence="1">Host cell</location>
    </subcellularLocation>
    <subcellularLocation>
        <location evidence="2">Secreted</location>
    </subcellularLocation>
</comment>
<keyword evidence="3" id="KW-0964">Secreted</keyword>
<dbReference type="InterPro" id="IPR045379">
    <property type="entry name" value="Crinkler_N"/>
</dbReference>
<sequence>MSYSNNISINKNKSILELKDAIKEKLQDTFWNIDTIDIKLWNMQIAQDDLRLDVLNKEEVNEVQYVTDKIKKHFKDTDNNNIHIIIQGKESGALEYQINNLDDEDEEDLESTFSNVISRNYLVIDNGGYNNIVGKDE</sequence>
<accession>A0A9N9BWH7</accession>
<dbReference type="Proteomes" id="UP000789375">
    <property type="component" value="Unassembled WGS sequence"/>
</dbReference>
<evidence type="ECO:0000256" key="2">
    <source>
        <dbReference type="ARBA" id="ARBA00004613"/>
    </source>
</evidence>
<proteinExistence type="predicted"/>
<comment type="caution">
    <text evidence="5">The sequence shown here is derived from an EMBL/GenBank/DDBJ whole genome shotgun (WGS) entry which is preliminary data.</text>
</comment>
<evidence type="ECO:0000256" key="1">
    <source>
        <dbReference type="ARBA" id="ARBA00004340"/>
    </source>
</evidence>
<evidence type="ECO:0000259" key="4">
    <source>
        <dbReference type="Pfam" id="PF20147"/>
    </source>
</evidence>
<evidence type="ECO:0000313" key="6">
    <source>
        <dbReference type="Proteomes" id="UP000789375"/>
    </source>
</evidence>
<evidence type="ECO:0000313" key="5">
    <source>
        <dbReference type="EMBL" id="CAG8580328.1"/>
    </source>
</evidence>
<keyword evidence="6" id="KW-1185">Reference proteome</keyword>
<evidence type="ECO:0000256" key="3">
    <source>
        <dbReference type="ARBA" id="ARBA00022525"/>
    </source>
</evidence>
<dbReference type="GO" id="GO:0005576">
    <property type="term" value="C:extracellular region"/>
    <property type="evidence" value="ECO:0007669"/>
    <property type="project" value="UniProtKB-SubCell"/>
</dbReference>
<dbReference type="Pfam" id="PF20147">
    <property type="entry name" value="Crinkler"/>
    <property type="match status" value="1"/>
</dbReference>
<dbReference type="AlphaFoldDB" id="A0A9N9BWH7"/>
<feature type="domain" description="Crinkler effector protein N-terminal" evidence="4">
    <location>
        <begin position="7"/>
        <end position="87"/>
    </location>
</feature>